<comment type="caution">
    <text evidence="2">The sequence shown here is derived from an EMBL/GenBank/DDBJ whole genome shotgun (WGS) entry which is preliminary data.</text>
</comment>
<protein>
    <submittedName>
        <fullName evidence="2">Uncharacterized protein</fullName>
    </submittedName>
</protein>
<gene>
    <name evidence="2" type="ORF">NW762_011293</name>
</gene>
<feature type="compositionally biased region" description="Basic and acidic residues" evidence="1">
    <location>
        <begin position="282"/>
        <end position="293"/>
    </location>
</feature>
<accession>A0A9W8RQ38</accession>
<feature type="region of interest" description="Disordered" evidence="1">
    <location>
        <begin position="281"/>
        <end position="339"/>
    </location>
</feature>
<reference evidence="2" key="1">
    <citation type="submission" date="2022-09" db="EMBL/GenBank/DDBJ databases">
        <title>Fusarium specimens isolated from Avocado Roots.</title>
        <authorList>
            <person name="Stajich J."/>
            <person name="Roper C."/>
            <person name="Heimlech-Rivalta G."/>
        </authorList>
    </citation>
    <scope>NUCLEOTIDE SEQUENCE</scope>
    <source>
        <strain evidence="2">CF00136</strain>
    </source>
</reference>
<dbReference type="AlphaFoldDB" id="A0A9W8RQ38"/>
<feature type="compositionally biased region" description="Low complexity" evidence="1">
    <location>
        <begin position="34"/>
        <end position="45"/>
    </location>
</feature>
<evidence type="ECO:0000313" key="2">
    <source>
        <dbReference type="EMBL" id="KAJ4251992.1"/>
    </source>
</evidence>
<name>A0A9W8RQ38_9HYPO</name>
<dbReference type="EMBL" id="JAOQAZ010000027">
    <property type="protein sequence ID" value="KAJ4251992.1"/>
    <property type="molecule type" value="Genomic_DNA"/>
</dbReference>
<dbReference type="Proteomes" id="UP001152049">
    <property type="component" value="Unassembled WGS sequence"/>
</dbReference>
<feature type="compositionally biased region" description="Low complexity" evidence="1">
    <location>
        <begin position="97"/>
        <end position="111"/>
    </location>
</feature>
<evidence type="ECO:0000256" key="1">
    <source>
        <dbReference type="SAM" id="MobiDB-lite"/>
    </source>
</evidence>
<evidence type="ECO:0000313" key="3">
    <source>
        <dbReference type="Proteomes" id="UP001152049"/>
    </source>
</evidence>
<keyword evidence="3" id="KW-1185">Reference proteome</keyword>
<feature type="compositionally biased region" description="Low complexity" evidence="1">
    <location>
        <begin position="294"/>
        <end position="307"/>
    </location>
</feature>
<feature type="compositionally biased region" description="Low complexity" evidence="1">
    <location>
        <begin position="329"/>
        <end position="338"/>
    </location>
</feature>
<feature type="compositionally biased region" description="Basic and acidic residues" evidence="1">
    <location>
        <begin position="319"/>
        <end position="328"/>
    </location>
</feature>
<organism evidence="2 3">
    <name type="scientific">Fusarium torreyae</name>
    <dbReference type="NCBI Taxonomy" id="1237075"/>
    <lineage>
        <taxon>Eukaryota</taxon>
        <taxon>Fungi</taxon>
        <taxon>Dikarya</taxon>
        <taxon>Ascomycota</taxon>
        <taxon>Pezizomycotina</taxon>
        <taxon>Sordariomycetes</taxon>
        <taxon>Hypocreomycetidae</taxon>
        <taxon>Hypocreales</taxon>
        <taxon>Nectriaceae</taxon>
        <taxon>Fusarium</taxon>
    </lineage>
</organism>
<proteinExistence type="predicted"/>
<feature type="region of interest" description="Disordered" evidence="1">
    <location>
        <begin position="1"/>
        <end position="119"/>
    </location>
</feature>
<sequence>MVNRPSPSPTKGERSLSKSPRKNRRHHPYDARSRSQTATTSTQPSGPILQIPTPNVGSPPGFAGVTDNVTGFPPQSFGHAEVTGNVTGAPPPPSTPYPAMGSSTTLGSTSGRPVLNPGPNDVDALADGFGALHTPTPHPPRAVMTSTTASGSAPDHFGLNPEAASFTASAHSFMLPPPTPAPAHAELHRAIPWQQPQQMHAQHIQQQSLPQQTSQAQVQAQAQAQAMVQSQLPVGYDPLGIYQQQQTQQQPDLQYLDNSMPEQPAGYFLTGSFDNLVQEQSEVQHEPVQHEPDQQQQSQHSPGPEQGESFGNPMQEQSEVQHEPDHQEPPQNNQGPEQARQFTQAEMINLLPPIAQLRFHEEMVVHTQMAFLSHRPQLQLQPHEFQRRYNFMTRAREYFRQQQLHLLYQQDQQQFNEEIGQ</sequence>